<evidence type="ECO:0000313" key="2">
    <source>
        <dbReference type="EMBL" id="CAD9028886.1"/>
    </source>
</evidence>
<gene>
    <name evidence="2" type="ORF">EGYM00392_LOCUS40022</name>
</gene>
<dbReference type="EMBL" id="HBGA01107522">
    <property type="protein sequence ID" value="CAD9028886.1"/>
    <property type="molecule type" value="Transcribed_RNA"/>
</dbReference>
<accession>A0A7S1J1E1</accession>
<protein>
    <submittedName>
        <fullName evidence="2">Uncharacterized protein</fullName>
    </submittedName>
</protein>
<name>A0A7S1J1E1_9EUGL</name>
<sequence length="131" mass="14155">MRCVWAIPRCGNHQNRGSGARKSSLGVAVRATLVTNANSNEEEEGGFSLLVGKILQTHGGMSQPRQTRRSTLKPHPPPGRHQRDDGDSAEDSTSRLRPYHLRCTQTATPCQNVGGRSTGALAQELESALII</sequence>
<feature type="region of interest" description="Disordered" evidence="1">
    <location>
        <begin position="56"/>
        <end position="100"/>
    </location>
</feature>
<evidence type="ECO:0000256" key="1">
    <source>
        <dbReference type="SAM" id="MobiDB-lite"/>
    </source>
</evidence>
<dbReference type="AlphaFoldDB" id="A0A7S1J1E1"/>
<organism evidence="2">
    <name type="scientific">Eutreptiella gymnastica</name>
    <dbReference type="NCBI Taxonomy" id="73025"/>
    <lineage>
        <taxon>Eukaryota</taxon>
        <taxon>Discoba</taxon>
        <taxon>Euglenozoa</taxon>
        <taxon>Euglenida</taxon>
        <taxon>Spirocuta</taxon>
        <taxon>Euglenophyceae</taxon>
        <taxon>Eutreptiales</taxon>
        <taxon>Eutreptiaceae</taxon>
        <taxon>Eutreptiella</taxon>
    </lineage>
</organism>
<proteinExistence type="predicted"/>
<reference evidence="2" key="1">
    <citation type="submission" date="2021-01" db="EMBL/GenBank/DDBJ databases">
        <authorList>
            <person name="Corre E."/>
            <person name="Pelletier E."/>
            <person name="Niang G."/>
            <person name="Scheremetjew M."/>
            <person name="Finn R."/>
            <person name="Kale V."/>
            <person name="Holt S."/>
            <person name="Cochrane G."/>
            <person name="Meng A."/>
            <person name="Brown T."/>
            <person name="Cohen L."/>
        </authorList>
    </citation>
    <scope>NUCLEOTIDE SEQUENCE</scope>
    <source>
        <strain evidence="2">NIES-381</strain>
    </source>
</reference>